<organism evidence="2">
    <name type="scientific">hydrothermal vent metagenome</name>
    <dbReference type="NCBI Taxonomy" id="652676"/>
    <lineage>
        <taxon>unclassified sequences</taxon>
        <taxon>metagenomes</taxon>
        <taxon>ecological metagenomes</taxon>
    </lineage>
</organism>
<accession>A0A3B1CFR7</accession>
<feature type="transmembrane region" description="Helical" evidence="1">
    <location>
        <begin position="6"/>
        <end position="30"/>
    </location>
</feature>
<dbReference type="EMBL" id="UOGA01000099">
    <property type="protein sequence ID" value="VAX17595.1"/>
    <property type="molecule type" value="Genomic_DNA"/>
</dbReference>
<gene>
    <name evidence="2" type="ORF">MNBD_NITROSPINAE04-2488</name>
</gene>
<keyword evidence="1" id="KW-0472">Membrane</keyword>
<reference evidence="2" key="1">
    <citation type="submission" date="2018-06" db="EMBL/GenBank/DDBJ databases">
        <authorList>
            <person name="Zhirakovskaya E."/>
        </authorList>
    </citation>
    <scope>NUCLEOTIDE SEQUENCE</scope>
</reference>
<name>A0A3B1CFR7_9ZZZZ</name>
<evidence type="ECO:0000313" key="2">
    <source>
        <dbReference type="EMBL" id="VAX17595.1"/>
    </source>
</evidence>
<dbReference type="AlphaFoldDB" id="A0A3B1CFR7"/>
<feature type="non-terminal residue" evidence="2">
    <location>
        <position position="59"/>
    </location>
</feature>
<keyword evidence="1" id="KW-0812">Transmembrane</keyword>
<proteinExistence type="predicted"/>
<sequence>MKNMSLQAKIILVLAITVSIATIILSFVFIRDIKKTALSVMFYKARAIGRMAENARVAT</sequence>
<keyword evidence="1" id="KW-1133">Transmembrane helix</keyword>
<evidence type="ECO:0000256" key="1">
    <source>
        <dbReference type="SAM" id="Phobius"/>
    </source>
</evidence>
<protein>
    <submittedName>
        <fullName evidence="2">Uncharacterized protein</fullName>
    </submittedName>
</protein>